<gene>
    <name evidence="9" type="ORF">RC083_20375</name>
</gene>
<keyword evidence="4" id="KW-1134">Transmembrane beta strand</keyword>
<dbReference type="InterPro" id="IPR051906">
    <property type="entry name" value="TolC-like"/>
</dbReference>
<feature type="chain" id="PRO_5047297028" evidence="8">
    <location>
        <begin position="19"/>
        <end position="434"/>
    </location>
</feature>
<keyword evidence="5" id="KW-0812">Transmembrane</keyword>
<dbReference type="NCBIfam" id="TIGR01844">
    <property type="entry name" value="type_I_sec_TolC"/>
    <property type="match status" value="1"/>
</dbReference>
<dbReference type="PANTHER" id="PTHR30026">
    <property type="entry name" value="OUTER MEMBRANE PROTEIN TOLC"/>
    <property type="match status" value="1"/>
</dbReference>
<keyword evidence="6" id="KW-0472">Membrane</keyword>
<evidence type="ECO:0000256" key="4">
    <source>
        <dbReference type="ARBA" id="ARBA00022452"/>
    </source>
</evidence>
<evidence type="ECO:0000313" key="10">
    <source>
        <dbReference type="Proteomes" id="UP001226574"/>
    </source>
</evidence>
<keyword evidence="7" id="KW-0998">Cell outer membrane</keyword>
<evidence type="ECO:0000256" key="1">
    <source>
        <dbReference type="ARBA" id="ARBA00004442"/>
    </source>
</evidence>
<evidence type="ECO:0000256" key="2">
    <source>
        <dbReference type="ARBA" id="ARBA00007613"/>
    </source>
</evidence>
<dbReference type="EMBL" id="JAVIFY010000024">
    <property type="protein sequence ID" value="MDQ9093927.1"/>
    <property type="molecule type" value="Genomic_DNA"/>
</dbReference>
<dbReference type="InterPro" id="IPR003423">
    <property type="entry name" value="OMP_efflux"/>
</dbReference>
<dbReference type="Gene3D" id="1.20.1600.10">
    <property type="entry name" value="Outer membrane efflux proteins (OEP)"/>
    <property type="match status" value="1"/>
</dbReference>
<evidence type="ECO:0000313" key="9">
    <source>
        <dbReference type="EMBL" id="MDQ9093927.1"/>
    </source>
</evidence>
<dbReference type="PANTHER" id="PTHR30026:SF22">
    <property type="entry name" value="OUTER MEMBRANE EFFLUX PROTEIN"/>
    <property type="match status" value="1"/>
</dbReference>
<comment type="caution">
    <text evidence="9">The sequence shown here is derived from an EMBL/GenBank/DDBJ whole genome shotgun (WGS) entry which is preliminary data.</text>
</comment>
<protein>
    <submittedName>
        <fullName evidence="9">TolC family outer membrane protein</fullName>
    </submittedName>
</protein>
<organism evidence="9 10">
    <name type="scientific">Pseudoalteromonas haloplanktis</name>
    <name type="common">Alteromonas haloplanktis</name>
    <dbReference type="NCBI Taxonomy" id="228"/>
    <lineage>
        <taxon>Bacteria</taxon>
        <taxon>Pseudomonadati</taxon>
        <taxon>Pseudomonadota</taxon>
        <taxon>Gammaproteobacteria</taxon>
        <taxon>Alteromonadales</taxon>
        <taxon>Pseudoalteromonadaceae</taxon>
        <taxon>Pseudoalteromonas</taxon>
    </lineage>
</organism>
<evidence type="ECO:0000256" key="8">
    <source>
        <dbReference type="SAM" id="SignalP"/>
    </source>
</evidence>
<keyword evidence="10" id="KW-1185">Reference proteome</keyword>
<dbReference type="Pfam" id="PF02321">
    <property type="entry name" value="OEP"/>
    <property type="match status" value="2"/>
</dbReference>
<reference evidence="9 10" key="1">
    <citation type="submission" date="2023-08" db="EMBL/GenBank/DDBJ databases">
        <title>Pseudoalteromonas haloplanktis LL1 genome.</title>
        <authorList>
            <person name="Wu S."/>
        </authorList>
    </citation>
    <scope>NUCLEOTIDE SEQUENCE [LARGE SCALE GENOMIC DNA]</scope>
    <source>
        <strain evidence="9 10">LL1</strain>
    </source>
</reference>
<dbReference type="Proteomes" id="UP001226574">
    <property type="component" value="Unassembled WGS sequence"/>
</dbReference>
<keyword evidence="3" id="KW-0813">Transport</keyword>
<accession>A0ABU1BK05</accession>
<dbReference type="SUPFAM" id="SSF56954">
    <property type="entry name" value="Outer membrane efflux proteins (OEP)"/>
    <property type="match status" value="1"/>
</dbReference>
<sequence>MRILAILPLIALSGTAHALTLEQSVAEALNKNPRLLQKYARFEAKYRDKRTAFSEYLPQIRLYAAYGYENVTNNSGNAVDTEMDRRELGLKISQMLFDGFKTSSDVARLDYEMRADQQSLVSEAENIGLEVSQVYLDLIKAQEIVKLQQKNVVDHQNILKDIQSRKSKGLSSDADVAQVQARLTTAQSGLLAAKNNQFDLEANYYDLVGSYPDNLMIPKPDANYLPTDLKQAIDLAVTSHPEVSAANLDINAASKQIERDKSGYWPKLALELDVNDNENIGGFEGPDDDARIMLTMSYDLYNGGRTNAKTEASKWRYQEATAVRDNTLRQVTEGTKLAWNAYTFVGEQKNFYQQNVDFASQAQQGYDKQFDLGRRSLLDVLDSKIELFVARRNYLNAAFDERKASYRLINATGKLVEALRVDTPEAWRLEDDKE</sequence>
<feature type="signal peptide" evidence="8">
    <location>
        <begin position="1"/>
        <end position="18"/>
    </location>
</feature>
<evidence type="ECO:0000256" key="6">
    <source>
        <dbReference type="ARBA" id="ARBA00023136"/>
    </source>
</evidence>
<evidence type="ECO:0000256" key="3">
    <source>
        <dbReference type="ARBA" id="ARBA00022448"/>
    </source>
</evidence>
<keyword evidence="8" id="KW-0732">Signal</keyword>
<name>A0ABU1BK05_PSEHA</name>
<proteinExistence type="inferred from homology"/>
<dbReference type="InterPro" id="IPR010130">
    <property type="entry name" value="T1SS_OMP_TolC"/>
</dbReference>
<evidence type="ECO:0000256" key="5">
    <source>
        <dbReference type="ARBA" id="ARBA00022692"/>
    </source>
</evidence>
<comment type="similarity">
    <text evidence="2">Belongs to the outer membrane factor (OMF) (TC 1.B.17) family.</text>
</comment>
<dbReference type="RefSeq" id="WP_309039768.1">
    <property type="nucleotide sequence ID" value="NZ_JAVIFY010000024.1"/>
</dbReference>
<comment type="subcellular location">
    <subcellularLocation>
        <location evidence="1">Cell outer membrane</location>
    </subcellularLocation>
</comment>
<evidence type="ECO:0000256" key="7">
    <source>
        <dbReference type="ARBA" id="ARBA00023237"/>
    </source>
</evidence>